<dbReference type="PANTHER" id="PTHR23513">
    <property type="entry name" value="INTEGRAL MEMBRANE EFFLUX PROTEIN-RELATED"/>
    <property type="match status" value="1"/>
</dbReference>
<feature type="transmembrane region" description="Helical" evidence="6">
    <location>
        <begin position="174"/>
        <end position="192"/>
    </location>
</feature>
<keyword evidence="3 6" id="KW-0812">Transmembrane</keyword>
<dbReference type="Gene3D" id="1.20.1250.20">
    <property type="entry name" value="MFS general substrate transporter like domains"/>
    <property type="match status" value="1"/>
</dbReference>
<dbReference type="SUPFAM" id="SSF103473">
    <property type="entry name" value="MFS general substrate transporter"/>
    <property type="match status" value="1"/>
</dbReference>
<dbReference type="Proteomes" id="UP000831304">
    <property type="component" value="Chromosome"/>
</dbReference>
<sequence length="425" mass="43792">MQLTRQRVPLPSGFSRLSWASVLTQLAEQLVLVAAPLLAVLALGVGAAETALLQVAQTLPFLLLAVPFGLLVDRAAPRRVLLGSEALRTATLAAVVVLLLLESLTFPALLALGFVGAVGTMGLSVAVPASVPRLVAREQLVPANRWLELGRSAAFISGPVLGGAAVAAGGATTAFVAATIACGAALALLATTRVPRGDVAPRSHPWREVGEGLRFVFTEPLLRAMIVTSLLFNVGWFLLQSVFVVYALERLGMTPELIGVALGAFGVGMVLGALSAGWLSTRVPLGRMALFGPLGGFAAALLIAATLWFPLPPLAVLSYFLFGLGPVLWAIGTTALRQAVTPTRMIGRVSSVLVVATYGARPIGAGLGAALAATTGIDWCVAGCAVLFAAQLLYVLRSRLPRVRELPEPGGDAAGADPAARVAAE</sequence>
<feature type="transmembrane region" description="Helical" evidence="6">
    <location>
        <begin position="21"/>
        <end position="45"/>
    </location>
</feature>
<dbReference type="CDD" id="cd06173">
    <property type="entry name" value="MFS_MefA_like"/>
    <property type="match status" value="1"/>
</dbReference>
<dbReference type="RefSeq" id="WP_243569575.1">
    <property type="nucleotide sequence ID" value="NZ_BAAARD010000004.1"/>
</dbReference>
<feature type="transmembrane region" description="Helical" evidence="6">
    <location>
        <begin position="224"/>
        <end position="246"/>
    </location>
</feature>
<organism evidence="8 9">
    <name type="scientific">Agromyces soli</name>
    <dbReference type="NCBI Taxonomy" id="659012"/>
    <lineage>
        <taxon>Bacteria</taxon>
        <taxon>Bacillati</taxon>
        <taxon>Actinomycetota</taxon>
        <taxon>Actinomycetes</taxon>
        <taxon>Micrococcales</taxon>
        <taxon>Microbacteriaceae</taxon>
        <taxon>Agromyces</taxon>
    </lineage>
</organism>
<dbReference type="PROSITE" id="PS50850">
    <property type="entry name" value="MFS"/>
    <property type="match status" value="1"/>
</dbReference>
<evidence type="ECO:0000256" key="6">
    <source>
        <dbReference type="SAM" id="Phobius"/>
    </source>
</evidence>
<evidence type="ECO:0000256" key="4">
    <source>
        <dbReference type="ARBA" id="ARBA00022989"/>
    </source>
</evidence>
<gene>
    <name evidence="8" type="ORF">MTP13_03000</name>
</gene>
<dbReference type="InterPro" id="IPR036259">
    <property type="entry name" value="MFS_trans_sf"/>
</dbReference>
<comment type="subcellular location">
    <subcellularLocation>
        <location evidence="1">Cell membrane</location>
        <topology evidence="1">Multi-pass membrane protein</topology>
    </subcellularLocation>
</comment>
<dbReference type="PANTHER" id="PTHR23513:SF6">
    <property type="entry name" value="MAJOR FACILITATOR SUPERFAMILY ASSOCIATED DOMAIN-CONTAINING PROTEIN"/>
    <property type="match status" value="1"/>
</dbReference>
<evidence type="ECO:0000313" key="9">
    <source>
        <dbReference type="Proteomes" id="UP000831304"/>
    </source>
</evidence>
<protein>
    <submittedName>
        <fullName evidence="8">MFS transporter</fullName>
    </submittedName>
</protein>
<dbReference type="InterPro" id="IPR011701">
    <property type="entry name" value="MFS"/>
</dbReference>
<keyword evidence="2" id="KW-1003">Cell membrane</keyword>
<evidence type="ECO:0000313" key="8">
    <source>
        <dbReference type="EMBL" id="UOE26764.1"/>
    </source>
</evidence>
<keyword evidence="4 6" id="KW-1133">Transmembrane helix</keyword>
<evidence type="ECO:0000256" key="3">
    <source>
        <dbReference type="ARBA" id="ARBA00022692"/>
    </source>
</evidence>
<feature type="transmembrane region" description="Helical" evidence="6">
    <location>
        <begin position="376"/>
        <end position="396"/>
    </location>
</feature>
<dbReference type="EMBL" id="CP094533">
    <property type="protein sequence ID" value="UOE26764.1"/>
    <property type="molecule type" value="Genomic_DNA"/>
</dbReference>
<feature type="transmembrane region" description="Helical" evidence="6">
    <location>
        <begin position="258"/>
        <end position="279"/>
    </location>
</feature>
<feature type="domain" description="Major facilitator superfamily (MFS) profile" evidence="7">
    <location>
        <begin position="221"/>
        <end position="425"/>
    </location>
</feature>
<dbReference type="InterPro" id="IPR020846">
    <property type="entry name" value="MFS_dom"/>
</dbReference>
<evidence type="ECO:0000256" key="2">
    <source>
        <dbReference type="ARBA" id="ARBA00022475"/>
    </source>
</evidence>
<keyword evidence="5 6" id="KW-0472">Membrane</keyword>
<feature type="transmembrane region" description="Helical" evidence="6">
    <location>
        <begin position="291"/>
        <end position="311"/>
    </location>
</feature>
<dbReference type="Pfam" id="PF07690">
    <property type="entry name" value="MFS_1"/>
    <property type="match status" value="1"/>
</dbReference>
<evidence type="ECO:0000256" key="5">
    <source>
        <dbReference type="ARBA" id="ARBA00023136"/>
    </source>
</evidence>
<proteinExistence type="predicted"/>
<evidence type="ECO:0000259" key="7">
    <source>
        <dbReference type="PROSITE" id="PS50850"/>
    </source>
</evidence>
<feature type="transmembrane region" description="Helical" evidence="6">
    <location>
        <begin position="349"/>
        <end position="370"/>
    </location>
</feature>
<feature type="transmembrane region" description="Helical" evidence="6">
    <location>
        <begin position="317"/>
        <end position="337"/>
    </location>
</feature>
<reference evidence="8 9" key="1">
    <citation type="submission" date="2022-03" db="EMBL/GenBank/DDBJ databases">
        <title>Agromyces sp. isolated from the gut of P. brevitarsis seulensis larvae.</title>
        <authorList>
            <person name="Won M."/>
            <person name="Kwon S.-W."/>
        </authorList>
    </citation>
    <scope>NUCLEOTIDE SEQUENCE [LARGE SCALE GENOMIC DNA]</scope>
    <source>
        <strain evidence="8 9">KACC 16215</strain>
    </source>
</reference>
<evidence type="ECO:0000256" key="1">
    <source>
        <dbReference type="ARBA" id="ARBA00004651"/>
    </source>
</evidence>
<name>A0ABY4AVA0_9MICO</name>
<accession>A0ABY4AVA0</accession>
<feature type="transmembrane region" description="Helical" evidence="6">
    <location>
        <begin position="51"/>
        <end position="72"/>
    </location>
</feature>
<keyword evidence="9" id="KW-1185">Reference proteome</keyword>